<name>A0A8X6FYS5_TRICU</name>
<organism evidence="1 2">
    <name type="scientific">Trichonephila clavata</name>
    <name type="common">Joro spider</name>
    <name type="synonym">Nephila clavata</name>
    <dbReference type="NCBI Taxonomy" id="2740835"/>
    <lineage>
        <taxon>Eukaryota</taxon>
        <taxon>Metazoa</taxon>
        <taxon>Ecdysozoa</taxon>
        <taxon>Arthropoda</taxon>
        <taxon>Chelicerata</taxon>
        <taxon>Arachnida</taxon>
        <taxon>Araneae</taxon>
        <taxon>Araneomorphae</taxon>
        <taxon>Entelegynae</taxon>
        <taxon>Araneoidea</taxon>
        <taxon>Nephilidae</taxon>
        <taxon>Trichonephila</taxon>
    </lineage>
</organism>
<dbReference type="AlphaFoldDB" id="A0A8X6FYS5"/>
<evidence type="ECO:0000313" key="2">
    <source>
        <dbReference type="Proteomes" id="UP000887116"/>
    </source>
</evidence>
<evidence type="ECO:0000313" key="1">
    <source>
        <dbReference type="EMBL" id="GFQ91733.1"/>
    </source>
</evidence>
<protein>
    <submittedName>
        <fullName evidence="1">Uncharacterized protein</fullName>
    </submittedName>
</protein>
<accession>A0A8X6FYS5</accession>
<sequence length="97" mass="11506">MPLEGIRYRFQEGFFIFLPFLLSHAKLIPPFSRSSQENWLDRSPREAFSRNLHEFYLGVDLRTHEPPRLTRGVGVIRLFRPRTTGESTSVRKRTKIF</sequence>
<gene>
    <name evidence="1" type="ORF">TNCT_496461</name>
</gene>
<keyword evidence="2" id="KW-1185">Reference proteome</keyword>
<comment type="caution">
    <text evidence="1">The sequence shown here is derived from an EMBL/GenBank/DDBJ whole genome shotgun (WGS) entry which is preliminary data.</text>
</comment>
<dbReference type="Proteomes" id="UP000887116">
    <property type="component" value="Unassembled WGS sequence"/>
</dbReference>
<reference evidence="1" key="1">
    <citation type="submission" date="2020-07" db="EMBL/GenBank/DDBJ databases">
        <title>Multicomponent nature underlies the extraordinary mechanical properties of spider dragline silk.</title>
        <authorList>
            <person name="Kono N."/>
            <person name="Nakamura H."/>
            <person name="Mori M."/>
            <person name="Yoshida Y."/>
            <person name="Ohtoshi R."/>
            <person name="Malay A.D."/>
            <person name="Moran D.A.P."/>
            <person name="Tomita M."/>
            <person name="Numata K."/>
            <person name="Arakawa K."/>
        </authorList>
    </citation>
    <scope>NUCLEOTIDE SEQUENCE</scope>
</reference>
<dbReference type="EMBL" id="BMAO01004022">
    <property type="protein sequence ID" value="GFQ91733.1"/>
    <property type="molecule type" value="Genomic_DNA"/>
</dbReference>
<proteinExistence type="predicted"/>